<keyword evidence="4 5" id="KW-0472">Membrane</keyword>
<organism evidence="6">
    <name type="scientific">marine metagenome</name>
    <dbReference type="NCBI Taxonomy" id="408172"/>
    <lineage>
        <taxon>unclassified sequences</taxon>
        <taxon>metagenomes</taxon>
        <taxon>ecological metagenomes</taxon>
    </lineage>
</organism>
<name>A0A381ULE2_9ZZZZ</name>
<keyword evidence="2 5" id="KW-0812">Transmembrane</keyword>
<dbReference type="InterPro" id="IPR003825">
    <property type="entry name" value="Colicin-V_CvpA"/>
</dbReference>
<feature type="transmembrane region" description="Helical" evidence="5">
    <location>
        <begin position="32"/>
        <end position="49"/>
    </location>
</feature>
<dbReference type="GO" id="GO:0009403">
    <property type="term" value="P:toxin biosynthetic process"/>
    <property type="evidence" value="ECO:0007669"/>
    <property type="project" value="InterPro"/>
</dbReference>
<keyword evidence="3 5" id="KW-1133">Transmembrane helix</keyword>
<evidence type="ECO:0000256" key="5">
    <source>
        <dbReference type="SAM" id="Phobius"/>
    </source>
</evidence>
<evidence type="ECO:0000256" key="1">
    <source>
        <dbReference type="ARBA" id="ARBA00004141"/>
    </source>
</evidence>
<accession>A0A381ULE2</accession>
<comment type="subcellular location">
    <subcellularLocation>
        <location evidence="1">Membrane</location>
        <topology evidence="1">Multi-pass membrane protein</topology>
    </subcellularLocation>
</comment>
<evidence type="ECO:0008006" key="7">
    <source>
        <dbReference type="Google" id="ProtNLM"/>
    </source>
</evidence>
<feature type="transmembrane region" description="Helical" evidence="5">
    <location>
        <begin position="6"/>
        <end position="25"/>
    </location>
</feature>
<dbReference type="PANTHER" id="PTHR36926">
    <property type="entry name" value="COLICIN V PRODUCTION PROTEIN"/>
    <property type="match status" value="1"/>
</dbReference>
<feature type="transmembrane region" description="Helical" evidence="5">
    <location>
        <begin position="116"/>
        <end position="137"/>
    </location>
</feature>
<dbReference type="AlphaFoldDB" id="A0A381ULE2"/>
<dbReference type="Pfam" id="PF02674">
    <property type="entry name" value="Colicin_V"/>
    <property type="match status" value="1"/>
</dbReference>
<evidence type="ECO:0000313" key="6">
    <source>
        <dbReference type="EMBL" id="SVA28157.1"/>
    </source>
</evidence>
<evidence type="ECO:0000256" key="4">
    <source>
        <dbReference type="ARBA" id="ARBA00023136"/>
    </source>
</evidence>
<proteinExistence type="predicted"/>
<dbReference type="GO" id="GO:0016020">
    <property type="term" value="C:membrane"/>
    <property type="evidence" value="ECO:0007669"/>
    <property type="project" value="UniProtKB-SubCell"/>
</dbReference>
<gene>
    <name evidence="6" type="ORF">METZ01_LOCUS81011</name>
</gene>
<dbReference type="PANTHER" id="PTHR36926:SF1">
    <property type="entry name" value="COLICIN V PRODUCTION PROTEIN"/>
    <property type="match status" value="1"/>
</dbReference>
<protein>
    <recommendedName>
        <fullName evidence="7">Colicin V production protein</fullName>
    </recommendedName>
</protein>
<evidence type="ECO:0000256" key="2">
    <source>
        <dbReference type="ARBA" id="ARBA00022692"/>
    </source>
</evidence>
<sequence length="178" mass="20792">MITLIFPYDYIVMTILLLIILFSLWKGFIQSILGLFAWLGSILITIYSYDSFANFLSKQILKIKIFQNYEYFSTIISIVIAIPIIFLISLFILKKVRKIISSDIDKQILGKVFDKILGTMYGALFSYLVLTALLIMLERYKFENINYWLNNNSNIILAVNEFNKNNIYLIDPINEIKD</sequence>
<dbReference type="InterPro" id="IPR052719">
    <property type="entry name" value="CvpA-like"/>
</dbReference>
<evidence type="ECO:0000256" key="3">
    <source>
        <dbReference type="ARBA" id="ARBA00022989"/>
    </source>
</evidence>
<reference evidence="6" key="1">
    <citation type="submission" date="2018-05" db="EMBL/GenBank/DDBJ databases">
        <authorList>
            <person name="Lanie J.A."/>
            <person name="Ng W.-L."/>
            <person name="Kazmierczak K.M."/>
            <person name="Andrzejewski T.M."/>
            <person name="Davidsen T.M."/>
            <person name="Wayne K.J."/>
            <person name="Tettelin H."/>
            <person name="Glass J.I."/>
            <person name="Rusch D."/>
            <person name="Podicherti R."/>
            <person name="Tsui H.-C.T."/>
            <person name="Winkler M.E."/>
        </authorList>
    </citation>
    <scope>NUCLEOTIDE SEQUENCE</scope>
</reference>
<feature type="transmembrane region" description="Helical" evidence="5">
    <location>
        <begin position="69"/>
        <end position="93"/>
    </location>
</feature>
<dbReference type="EMBL" id="UINC01006541">
    <property type="protein sequence ID" value="SVA28157.1"/>
    <property type="molecule type" value="Genomic_DNA"/>
</dbReference>